<dbReference type="Proteomes" id="UP001202479">
    <property type="component" value="Unassembled WGS sequence"/>
</dbReference>
<feature type="transmembrane region" description="Helical" evidence="1">
    <location>
        <begin position="20"/>
        <end position="44"/>
    </location>
</feature>
<keyword evidence="1" id="KW-1133">Transmembrane helix</keyword>
<gene>
    <name evidence="2" type="ORF">KGF56_002950</name>
</gene>
<dbReference type="EMBL" id="JAHUZD010000106">
    <property type="protein sequence ID" value="KAI3404189.1"/>
    <property type="molecule type" value="Genomic_DNA"/>
</dbReference>
<reference evidence="2" key="1">
    <citation type="journal article" date="2022" name="DNA Res.">
        <title>Genome analysis of five recently described species of the CUG-Ser clade uncovers Candida theae as a new hybrid lineage with pathogenic potential in the Candida parapsilosis species complex.</title>
        <authorList>
            <person name="Mixao V."/>
            <person name="Del Olmo V."/>
            <person name="Hegedusova E."/>
            <person name="Saus E."/>
            <person name="Pryszcz L."/>
            <person name="Cillingova A."/>
            <person name="Nosek J."/>
            <person name="Gabaldon T."/>
        </authorList>
    </citation>
    <scope>NUCLEOTIDE SEQUENCE</scope>
    <source>
        <strain evidence="2">CBS 10844</strain>
    </source>
</reference>
<dbReference type="AlphaFoldDB" id="A0AAI9SWS4"/>
<evidence type="ECO:0000256" key="1">
    <source>
        <dbReference type="SAM" id="Phobius"/>
    </source>
</evidence>
<comment type="caution">
    <text evidence="2">The sequence shown here is derived from an EMBL/GenBank/DDBJ whole genome shotgun (WGS) entry which is preliminary data.</text>
</comment>
<name>A0AAI9SWS4_9ASCO</name>
<dbReference type="GeneID" id="73380567"/>
<keyword evidence="1" id="KW-0812">Transmembrane</keyword>
<sequence length="142" mass="15855">MFAINASILPLCSSTIPTLLSLRCLFCSFVLEAVGLMLNITAVIQSLKAGQMFQIEKQRGKTTIIKTNVETYINVFNIIAMVFSILATCSCLCLVIICERALEYIANKADRRAVKNTQKKQTLISTASLERFNCLQDKYFSV</sequence>
<accession>A0AAI9SWS4</accession>
<proteinExistence type="predicted"/>
<protein>
    <submittedName>
        <fullName evidence="2">Uncharacterized protein</fullName>
    </submittedName>
</protein>
<dbReference type="RefSeq" id="XP_049179934.1">
    <property type="nucleotide sequence ID" value="XM_049324232.1"/>
</dbReference>
<organism evidence="2 3">
    <name type="scientific">Candida oxycetoniae</name>
    <dbReference type="NCBI Taxonomy" id="497107"/>
    <lineage>
        <taxon>Eukaryota</taxon>
        <taxon>Fungi</taxon>
        <taxon>Dikarya</taxon>
        <taxon>Ascomycota</taxon>
        <taxon>Saccharomycotina</taxon>
        <taxon>Pichiomycetes</taxon>
        <taxon>Debaryomycetaceae</taxon>
        <taxon>Candida/Lodderomyces clade</taxon>
        <taxon>Candida</taxon>
    </lineage>
</organism>
<evidence type="ECO:0000313" key="3">
    <source>
        <dbReference type="Proteomes" id="UP001202479"/>
    </source>
</evidence>
<feature type="transmembrane region" description="Helical" evidence="1">
    <location>
        <begin position="75"/>
        <end position="97"/>
    </location>
</feature>
<evidence type="ECO:0000313" key="2">
    <source>
        <dbReference type="EMBL" id="KAI3404189.1"/>
    </source>
</evidence>
<keyword evidence="1" id="KW-0472">Membrane</keyword>
<keyword evidence="3" id="KW-1185">Reference proteome</keyword>